<sequence>MGKAKRKRTPELAILGWLAYNGVVSKRRSQDYVMYASNNPVDRGNMIQVNNGKDDNQINKVKEIF</sequence>
<keyword evidence="2" id="KW-1185">Reference proteome</keyword>
<dbReference type="EMBL" id="CM045865">
    <property type="protein sequence ID" value="KAI7962292.1"/>
    <property type="molecule type" value="Genomic_DNA"/>
</dbReference>
<dbReference type="Proteomes" id="UP001060170">
    <property type="component" value="Chromosome 1"/>
</dbReference>
<reference evidence="2" key="2">
    <citation type="journal article" date="2018" name="Mol. Plant Microbe Interact.">
        <title>Genome sequence resources for the wheat stripe rust pathogen (Puccinia striiformis f. sp. tritici) and the barley stripe rust pathogen (Puccinia striiformis f. sp. hordei).</title>
        <authorList>
            <person name="Xia C."/>
            <person name="Wang M."/>
            <person name="Yin C."/>
            <person name="Cornejo O.E."/>
            <person name="Hulbert S.H."/>
            <person name="Chen X."/>
        </authorList>
    </citation>
    <scope>NUCLEOTIDE SEQUENCE [LARGE SCALE GENOMIC DNA]</scope>
    <source>
        <strain evidence="2">93-210</strain>
    </source>
</reference>
<reference evidence="1 2" key="3">
    <citation type="journal article" date="2022" name="Microbiol. Spectr.">
        <title>Folding features and dynamics of 3D genome architecture in plant fungal pathogens.</title>
        <authorList>
            <person name="Xia C."/>
        </authorList>
    </citation>
    <scope>NUCLEOTIDE SEQUENCE [LARGE SCALE GENOMIC DNA]</scope>
    <source>
        <strain evidence="1 2">93-210</strain>
    </source>
</reference>
<comment type="caution">
    <text evidence="1">The sequence shown here is derived from an EMBL/GenBank/DDBJ whole genome shotgun (WGS) entry which is preliminary data.</text>
</comment>
<proteinExistence type="predicted"/>
<protein>
    <submittedName>
        <fullName evidence="1">Uncharacterized protein</fullName>
    </submittedName>
</protein>
<name>A0ACC0EY60_9BASI</name>
<reference evidence="2" key="1">
    <citation type="journal article" date="2018" name="BMC Genomics">
        <title>Genomic insights into host adaptation between the wheat stripe rust pathogen (Puccinia striiformis f. sp. tritici) and the barley stripe rust pathogen (Puccinia striiformis f. sp. hordei).</title>
        <authorList>
            <person name="Xia C."/>
            <person name="Wang M."/>
            <person name="Yin C."/>
            <person name="Cornejo O.E."/>
            <person name="Hulbert S.H."/>
            <person name="Chen X."/>
        </authorList>
    </citation>
    <scope>NUCLEOTIDE SEQUENCE [LARGE SCALE GENOMIC DNA]</scope>
    <source>
        <strain evidence="2">93-210</strain>
    </source>
</reference>
<gene>
    <name evidence="1" type="ORF">MJO28_000386</name>
</gene>
<evidence type="ECO:0000313" key="2">
    <source>
        <dbReference type="Proteomes" id="UP001060170"/>
    </source>
</evidence>
<evidence type="ECO:0000313" key="1">
    <source>
        <dbReference type="EMBL" id="KAI7962292.1"/>
    </source>
</evidence>
<organism evidence="1 2">
    <name type="scientific">Puccinia striiformis f. sp. tritici</name>
    <dbReference type="NCBI Taxonomy" id="168172"/>
    <lineage>
        <taxon>Eukaryota</taxon>
        <taxon>Fungi</taxon>
        <taxon>Dikarya</taxon>
        <taxon>Basidiomycota</taxon>
        <taxon>Pucciniomycotina</taxon>
        <taxon>Pucciniomycetes</taxon>
        <taxon>Pucciniales</taxon>
        <taxon>Pucciniaceae</taxon>
        <taxon>Puccinia</taxon>
    </lineage>
</organism>
<accession>A0ACC0EY60</accession>